<reference evidence="1 2" key="2">
    <citation type="submission" date="2018-11" db="EMBL/GenBank/DDBJ databases">
        <authorList>
            <consortium name="Pathogen Informatics"/>
        </authorList>
    </citation>
    <scope>NUCLEOTIDE SEQUENCE [LARGE SCALE GENOMIC DNA]</scope>
</reference>
<reference evidence="3" key="1">
    <citation type="submission" date="2016-06" db="UniProtKB">
        <authorList>
            <consortium name="WormBaseParasite"/>
        </authorList>
    </citation>
    <scope>IDENTIFICATION</scope>
</reference>
<evidence type="ECO:0000313" key="3">
    <source>
        <dbReference type="WBParaSite" id="TCNE_0000468001-mRNA-1"/>
    </source>
</evidence>
<evidence type="ECO:0000313" key="1">
    <source>
        <dbReference type="EMBL" id="VDM31605.1"/>
    </source>
</evidence>
<organism evidence="2 3">
    <name type="scientific">Toxocara canis</name>
    <name type="common">Canine roundworm</name>
    <dbReference type="NCBI Taxonomy" id="6265"/>
    <lineage>
        <taxon>Eukaryota</taxon>
        <taxon>Metazoa</taxon>
        <taxon>Ecdysozoa</taxon>
        <taxon>Nematoda</taxon>
        <taxon>Chromadorea</taxon>
        <taxon>Rhabditida</taxon>
        <taxon>Spirurina</taxon>
        <taxon>Ascaridomorpha</taxon>
        <taxon>Ascaridoidea</taxon>
        <taxon>Toxocaridae</taxon>
        <taxon>Toxocara</taxon>
    </lineage>
</organism>
<dbReference type="Proteomes" id="UP000050794">
    <property type="component" value="Unassembled WGS sequence"/>
</dbReference>
<name>A0A183U860_TOXCA</name>
<dbReference type="WBParaSite" id="TCNE_0000468001-mRNA-1">
    <property type="protein sequence ID" value="TCNE_0000468001-mRNA-1"/>
    <property type="gene ID" value="TCNE_0000468001"/>
</dbReference>
<evidence type="ECO:0000313" key="2">
    <source>
        <dbReference type="Proteomes" id="UP000050794"/>
    </source>
</evidence>
<protein>
    <submittedName>
        <fullName evidence="3">CASP-like protein</fullName>
    </submittedName>
</protein>
<dbReference type="AlphaFoldDB" id="A0A183U860"/>
<accession>A0A183U860</accession>
<dbReference type="EMBL" id="UYWY01008586">
    <property type="protein sequence ID" value="VDM31605.1"/>
    <property type="molecule type" value="Genomic_DNA"/>
</dbReference>
<gene>
    <name evidence="1" type="ORF">TCNE_LOCUS4680</name>
</gene>
<sequence length="118" mass="12427">MSTGVLENVAGFLSRYIPFPAKTGMGTSAAHSAISSSALNAQQPVFTFDTAAIRIAGLSGSLAVVIGAYGAHGHFLVFLFSPSKRIYPFAVQKLAVSCVWCIFPRFHSAIILSASKCT</sequence>
<keyword evidence="2" id="KW-1185">Reference proteome</keyword>
<proteinExistence type="predicted"/>